<feature type="compositionally biased region" description="Polar residues" evidence="1">
    <location>
        <begin position="155"/>
        <end position="164"/>
    </location>
</feature>
<dbReference type="AlphaFoldDB" id="A0A6A6UZG8"/>
<feature type="compositionally biased region" description="Basic and acidic residues" evidence="1">
    <location>
        <begin position="175"/>
        <end position="189"/>
    </location>
</feature>
<feature type="region of interest" description="Disordered" evidence="1">
    <location>
        <begin position="22"/>
        <end position="202"/>
    </location>
</feature>
<organism evidence="2 3">
    <name type="scientific">Sporormia fimetaria CBS 119925</name>
    <dbReference type="NCBI Taxonomy" id="1340428"/>
    <lineage>
        <taxon>Eukaryota</taxon>
        <taxon>Fungi</taxon>
        <taxon>Dikarya</taxon>
        <taxon>Ascomycota</taxon>
        <taxon>Pezizomycotina</taxon>
        <taxon>Dothideomycetes</taxon>
        <taxon>Pleosporomycetidae</taxon>
        <taxon>Pleosporales</taxon>
        <taxon>Sporormiaceae</taxon>
        <taxon>Sporormia</taxon>
    </lineage>
</organism>
<dbReference type="Proteomes" id="UP000799440">
    <property type="component" value="Unassembled WGS sequence"/>
</dbReference>
<gene>
    <name evidence="2" type="ORF">M011DRAFT_529581</name>
</gene>
<dbReference type="EMBL" id="MU006603">
    <property type="protein sequence ID" value="KAF2742874.1"/>
    <property type="molecule type" value="Genomic_DNA"/>
</dbReference>
<feature type="compositionally biased region" description="Polar residues" evidence="1">
    <location>
        <begin position="132"/>
        <end position="143"/>
    </location>
</feature>
<reference evidence="2" key="1">
    <citation type="journal article" date="2020" name="Stud. Mycol.">
        <title>101 Dothideomycetes genomes: a test case for predicting lifestyles and emergence of pathogens.</title>
        <authorList>
            <person name="Haridas S."/>
            <person name="Albert R."/>
            <person name="Binder M."/>
            <person name="Bloem J."/>
            <person name="Labutti K."/>
            <person name="Salamov A."/>
            <person name="Andreopoulos B."/>
            <person name="Baker S."/>
            <person name="Barry K."/>
            <person name="Bills G."/>
            <person name="Bluhm B."/>
            <person name="Cannon C."/>
            <person name="Castanera R."/>
            <person name="Culley D."/>
            <person name="Daum C."/>
            <person name="Ezra D."/>
            <person name="Gonzalez J."/>
            <person name="Henrissat B."/>
            <person name="Kuo A."/>
            <person name="Liang C."/>
            <person name="Lipzen A."/>
            <person name="Lutzoni F."/>
            <person name="Magnuson J."/>
            <person name="Mondo S."/>
            <person name="Nolan M."/>
            <person name="Ohm R."/>
            <person name="Pangilinan J."/>
            <person name="Park H.-J."/>
            <person name="Ramirez L."/>
            <person name="Alfaro M."/>
            <person name="Sun H."/>
            <person name="Tritt A."/>
            <person name="Yoshinaga Y."/>
            <person name="Zwiers L.-H."/>
            <person name="Turgeon B."/>
            <person name="Goodwin S."/>
            <person name="Spatafora J."/>
            <person name="Crous P."/>
            <person name="Grigoriev I."/>
        </authorList>
    </citation>
    <scope>NUCLEOTIDE SEQUENCE</scope>
    <source>
        <strain evidence="2">CBS 119925</strain>
    </source>
</reference>
<name>A0A6A6UZG8_9PLEO</name>
<sequence length="253" mass="27840">MHRSLLQAQIDMLMACSAHRIQTPDIDAPSDPRERRPAFMPVQHEGSTSQAVDLARKKLRRPLPAPDPDLFQSRGHPSPPRSVPSVEDFMHESVETAQDSDSGGNGPVTPAKPSVSSLSSNRTSSKRHPQPRSISPDVSSQQGDVKGDVKEDVNFEQQPITLKSSLRKHSAFVVEEERKSQRKAREDTPHLSGLWSGEDLTPSGLEVQDAELQEEEEVCPEQIDPYFGDDLAHYLPCGPGALASPLVFAEELQ</sequence>
<protein>
    <submittedName>
        <fullName evidence="2">Uncharacterized protein</fullName>
    </submittedName>
</protein>
<keyword evidence="3" id="KW-1185">Reference proteome</keyword>
<proteinExistence type="predicted"/>
<accession>A0A6A6UZG8</accession>
<evidence type="ECO:0000256" key="1">
    <source>
        <dbReference type="SAM" id="MobiDB-lite"/>
    </source>
</evidence>
<evidence type="ECO:0000313" key="3">
    <source>
        <dbReference type="Proteomes" id="UP000799440"/>
    </source>
</evidence>
<feature type="compositionally biased region" description="Low complexity" evidence="1">
    <location>
        <begin position="114"/>
        <end position="123"/>
    </location>
</feature>
<evidence type="ECO:0000313" key="2">
    <source>
        <dbReference type="EMBL" id="KAF2742874.1"/>
    </source>
</evidence>